<name>A0A8K0KR95_LADFU</name>
<evidence type="ECO:0000313" key="1">
    <source>
        <dbReference type="EMBL" id="KAG8238943.1"/>
    </source>
</evidence>
<dbReference type="OrthoDB" id="6624230at2759"/>
<accession>A0A8K0KR95</accession>
<dbReference type="EMBL" id="KZ309469">
    <property type="protein sequence ID" value="KAG8238943.1"/>
    <property type="molecule type" value="Genomic_DNA"/>
</dbReference>
<dbReference type="Proteomes" id="UP000792457">
    <property type="component" value="Unassembled WGS sequence"/>
</dbReference>
<protein>
    <recommendedName>
        <fullName evidence="3">Nucleic-acid-binding protein from transposon X-element</fullName>
    </recommendedName>
</protein>
<evidence type="ECO:0000313" key="2">
    <source>
        <dbReference type="Proteomes" id="UP000792457"/>
    </source>
</evidence>
<sequence>MKACQMNFRCVKCGQRHPSSECRRSIAAAPTCANCKGSHLANYRGCPAYKSIKERLVKLKEAANKLQEKPMSNRHQLILPPSLH</sequence>
<evidence type="ECO:0008006" key="3">
    <source>
        <dbReference type="Google" id="ProtNLM"/>
    </source>
</evidence>
<comment type="caution">
    <text evidence="1">The sequence shown here is derived from an EMBL/GenBank/DDBJ whole genome shotgun (WGS) entry which is preliminary data.</text>
</comment>
<reference evidence="1" key="1">
    <citation type="submission" date="2013-04" db="EMBL/GenBank/DDBJ databases">
        <authorList>
            <person name="Qu J."/>
            <person name="Murali S.C."/>
            <person name="Bandaranaike D."/>
            <person name="Bellair M."/>
            <person name="Blankenburg K."/>
            <person name="Chao H."/>
            <person name="Dinh H."/>
            <person name="Doddapaneni H."/>
            <person name="Downs B."/>
            <person name="Dugan-Rocha S."/>
            <person name="Elkadiri S."/>
            <person name="Gnanaolivu R.D."/>
            <person name="Hernandez B."/>
            <person name="Javaid M."/>
            <person name="Jayaseelan J.C."/>
            <person name="Lee S."/>
            <person name="Li M."/>
            <person name="Ming W."/>
            <person name="Munidasa M."/>
            <person name="Muniz J."/>
            <person name="Nguyen L."/>
            <person name="Ongeri F."/>
            <person name="Osuji N."/>
            <person name="Pu L.-L."/>
            <person name="Puazo M."/>
            <person name="Qu C."/>
            <person name="Quiroz J."/>
            <person name="Raj R."/>
            <person name="Weissenberger G."/>
            <person name="Xin Y."/>
            <person name="Zou X."/>
            <person name="Han Y."/>
            <person name="Richards S."/>
            <person name="Worley K."/>
            <person name="Muzny D."/>
            <person name="Gibbs R."/>
        </authorList>
    </citation>
    <scope>NUCLEOTIDE SEQUENCE</scope>
    <source>
        <strain evidence="1">Sampled in the wild</strain>
    </source>
</reference>
<gene>
    <name evidence="1" type="ORF">J437_LFUL000782</name>
</gene>
<organism evidence="1 2">
    <name type="scientific">Ladona fulva</name>
    <name type="common">Scarce chaser dragonfly</name>
    <name type="synonym">Libellula fulva</name>
    <dbReference type="NCBI Taxonomy" id="123851"/>
    <lineage>
        <taxon>Eukaryota</taxon>
        <taxon>Metazoa</taxon>
        <taxon>Ecdysozoa</taxon>
        <taxon>Arthropoda</taxon>
        <taxon>Hexapoda</taxon>
        <taxon>Insecta</taxon>
        <taxon>Pterygota</taxon>
        <taxon>Palaeoptera</taxon>
        <taxon>Odonata</taxon>
        <taxon>Epiprocta</taxon>
        <taxon>Anisoptera</taxon>
        <taxon>Libelluloidea</taxon>
        <taxon>Libellulidae</taxon>
        <taxon>Ladona</taxon>
    </lineage>
</organism>
<proteinExistence type="predicted"/>
<reference evidence="1" key="2">
    <citation type="submission" date="2017-10" db="EMBL/GenBank/DDBJ databases">
        <title>Ladona fulva Genome sequencing and assembly.</title>
        <authorList>
            <person name="Murali S."/>
            <person name="Richards S."/>
            <person name="Bandaranaike D."/>
            <person name="Bellair M."/>
            <person name="Blankenburg K."/>
            <person name="Chao H."/>
            <person name="Dinh H."/>
            <person name="Doddapaneni H."/>
            <person name="Dugan-Rocha S."/>
            <person name="Elkadiri S."/>
            <person name="Gnanaolivu R."/>
            <person name="Hernandez B."/>
            <person name="Skinner E."/>
            <person name="Javaid M."/>
            <person name="Lee S."/>
            <person name="Li M."/>
            <person name="Ming W."/>
            <person name="Munidasa M."/>
            <person name="Muniz J."/>
            <person name="Nguyen L."/>
            <person name="Hughes D."/>
            <person name="Osuji N."/>
            <person name="Pu L.-L."/>
            <person name="Puazo M."/>
            <person name="Qu C."/>
            <person name="Quiroz J."/>
            <person name="Raj R."/>
            <person name="Weissenberger G."/>
            <person name="Xin Y."/>
            <person name="Zou X."/>
            <person name="Han Y."/>
            <person name="Worley K."/>
            <person name="Muzny D."/>
            <person name="Gibbs R."/>
        </authorList>
    </citation>
    <scope>NUCLEOTIDE SEQUENCE</scope>
    <source>
        <strain evidence="1">Sampled in the wild</strain>
    </source>
</reference>
<keyword evidence="2" id="KW-1185">Reference proteome</keyword>
<dbReference type="AlphaFoldDB" id="A0A8K0KR95"/>